<dbReference type="HOGENOM" id="CLU_1830505_0_0_2"/>
<organism evidence="2 3">
    <name type="scientific">Candidatus Nitrososphaera evergladensis SR1</name>
    <dbReference type="NCBI Taxonomy" id="1459636"/>
    <lineage>
        <taxon>Archaea</taxon>
        <taxon>Nitrososphaerota</taxon>
        <taxon>Nitrososphaeria</taxon>
        <taxon>Nitrososphaerales</taxon>
        <taxon>Nitrososphaeraceae</taxon>
        <taxon>Nitrososphaera</taxon>
    </lineage>
</organism>
<dbReference type="Proteomes" id="UP000028194">
    <property type="component" value="Chromosome"/>
</dbReference>
<sequence>MSMRILAIIALIGGIGILFFLIPVIISAFNSSDQQILDRVNNMREVQVFQERFGPASPRISRDDGCCTTAVYYVVNGTLVSYPVYDTEKQYPSVRSMLLNINISPWETKMSLVCSGAGLRPTNLGADIQTIRTTDCLEKP</sequence>
<dbReference type="AlphaFoldDB" id="A0A075MN14"/>
<name>A0A075MN14_9ARCH</name>
<keyword evidence="3" id="KW-1185">Reference proteome</keyword>
<protein>
    <submittedName>
        <fullName evidence="2">Uncharacterized protein</fullName>
    </submittedName>
</protein>
<gene>
    <name evidence="2" type="ORF">NTE_00803</name>
</gene>
<evidence type="ECO:0000313" key="2">
    <source>
        <dbReference type="EMBL" id="AIF82881.1"/>
    </source>
</evidence>
<evidence type="ECO:0000256" key="1">
    <source>
        <dbReference type="SAM" id="Phobius"/>
    </source>
</evidence>
<dbReference type="KEGG" id="nev:NTE_00803"/>
<accession>A0A075MN14</accession>
<dbReference type="EMBL" id="CP007174">
    <property type="protein sequence ID" value="AIF82881.1"/>
    <property type="molecule type" value="Genomic_DNA"/>
</dbReference>
<keyword evidence="1" id="KW-1133">Transmembrane helix</keyword>
<evidence type="ECO:0000313" key="3">
    <source>
        <dbReference type="Proteomes" id="UP000028194"/>
    </source>
</evidence>
<keyword evidence="1" id="KW-0472">Membrane</keyword>
<proteinExistence type="predicted"/>
<reference evidence="2 3" key="1">
    <citation type="journal article" date="2014" name="PLoS ONE">
        <title>Genome Sequence of Candidatus Nitrososphaera evergladensis from Group I.1b Enriched from Everglades Soil Reveals Novel Genomic Features of the Ammonia-Oxidizing Archaea.</title>
        <authorList>
            <person name="Zhalnina K.V."/>
            <person name="Dias R."/>
            <person name="Leonard M.T."/>
            <person name="Dorr de Quadros P."/>
            <person name="Camargo F.A."/>
            <person name="Drew J.C."/>
            <person name="Farmerie W.G."/>
            <person name="Daroub S.H."/>
            <person name="Triplett E.W."/>
        </authorList>
    </citation>
    <scope>NUCLEOTIDE SEQUENCE [LARGE SCALE GENOMIC DNA]</scope>
    <source>
        <strain evidence="2 3">SR1</strain>
    </source>
</reference>
<keyword evidence="1" id="KW-0812">Transmembrane</keyword>
<feature type="transmembrane region" description="Helical" evidence="1">
    <location>
        <begin position="6"/>
        <end position="29"/>
    </location>
</feature>